<protein>
    <submittedName>
        <fullName evidence="1">Uncharacterized protein</fullName>
    </submittedName>
</protein>
<dbReference type="Proteomes" id="UP000324800">
    <property type="component" value="Unassembled WGS sequence"/>
</dbReference>
<organism evidence="1 2">
    <name type="scientific">Streblomastix strix</name>
    <dbReference type="NCBI Taxonomy" id="222440"/>
    <lineage>
        <taxon>Eukaryota</taxon>
        <taxon>Metamonada</taxon>
        <taxon>Preaxostyla</taxon>
        <taxon>Oxymonadida</taxon>
        <taxon>Streblomastigidae</taxon>
        <taxon>Streblomastix</taxon>
    </lineage>
</organism>
<evidence type="ECO:0000313" key="1">
    <source>
        <dbReference type="EMBL" id="KAA6376912.1"/>
    </source>
</evidence>
<feature type="non-terminal residue" evidence="1">
    <location>
        <position position="249"/>
    </location>
</feature>
<accession>A0A5J4V3D9</accession>
<gene>
    <name evidence="1" type="ORF">EZS28_027559</name>
</gene>
<reference evidence="1 2" key="1">
    <citation type="submission" date="2019-03" db="EMBL/GenBank/DDBJ databases">
        <title>Single cell metagenomics reveals metabolic interactions within the superorganism composed of flagellate Streblomastix strix and complex community of Bacteroidetes bacteria on its surface.</title>
        <authorList>
            <person name="Treitli S.C."/>
            <person name="Kolisko M."/>
            <person name="Husnik F."/>
            <person name="Keeling P."/>
            <person name="Hampl V."/>
        </authorList>
    </citation>
    <scope>NUCLEOTIDE SEQUENCE [LARGE SCALE GENOMIC DNA]</scope>
    <source>
        <strain evidence="1">ST1C</strain>
    </source>
</reference>
<sequence>MISLIVMTISLISCCYNRRSKLNRILSIDVDNQLCTYTSYPMKCACCCCLKGEQQEFNLIDVKSITQITVAVGYMKACGRGKKEALYNIRFDFTNGSQSQFDIALYQSQMIEIVQFFREFNKERHPVAPLFFPKRSIPAPQKGQEEIVYSIYSPYIYPAYPPIYQISQQVQFAQLGIYPQYASQMQMQIAPNAGYFYAPTMIGQQFNPSGQQLFSQQNTVQQPAYIGQRNASLNQQLYPHQYAPPSASQ</sequence>
<evidence type="ECO:0000313" key="2">
    <source>
        <dbReference type="Proteomes" id="UP000324800"/>
    </source>
</evidence>
<dbReference type="EMBL" id="SNRW01010187">
    <property type="protein sequence ID" value="KAA6376912.1"/>
    <property type="molecule type" value="Genomic_DNA"/>
</dbReference>
<dbReference type="AlphaFoldDB" id="A0A5J4V3D9"/>
<comment type="caution">
    <text evidence="1">The sequence shown here is derived from an EMBL/GenBank/DDBJ whole genome shotgun (WGS) entry which is preliminary data.</text>
</comment>
<proteinExistence type="predicted"/>
<name>A0A5J4V3D9_9EUKA</name>